<evidence type="ECO:0000256" key="1">
    <source>
        <dbReference type="ARBA" id="ARBA00001946"/>
    </source>
</evidence>
<sequence length="818" mass="92236">MIKKENRHKRLSNDSGRTRSPAALQCPDETLPPMLHEGSSYQVGQNPTIVNGIFTPTSSGVSETPTRLQDNLETPLRLRGGVLDNNSSYPLDEDSLCSSSENEHANSSSSIQNAYKPKKCARGGIKIASINMRGSGSTATEQKWQDINGLMREDRIAILTAQETHINNDRLSRLQSQFEKQLLIKNSADPATLNGKGVAIILNKRYTTWKDAIFTDINPSRALMLQLPQGEQGKLYLLAVYAPNDTGENTLFWKNLTKLWHEKQLPRIDTLLGDFNLVEDALDRNPRRIDLTAPVEALQEFKAMFSLQDGWRKTYPDKIHSLQVSYAAFKKDVLSIAKKYTSKTASILDKKISTKESELNESLQNPDVDNSGKAAQSAIKKSELRSLVQLRHKSKKTNIAIRNKIEGETISKYWIELNKTKTPRSTIYALRNDQGNDPEFVRKSSKMAEITRRHDDSLQDLEINPLQPQNVRTEEIAREVNILHCTISEDAAQNLELNISAAEITEAMAGLKNGTAAGMDGIPYELWKTLAKQYTTDIKATENGFNVINLLTKNHDKNPSPLTWKSAPEVIHCDQAGFMKGRQISDQKITKGLLWDHDTYAPISFEVMSRPHNEGGLKVLDLNVRNKAIVLMKLKSYLNYGSERPRWTLIADRLFGNNALKKVALGGQATAINPFIQNWKPKRRGKWSSLPTSLQEMAKVAEECNITFDAPEFTPDVRRALPIWFHTSIPIKNYKWNGKWQKCQRRFHNIKSVGDIEAYTDLAFPRNHNRTKHSKGLINKLPAKWHPKTPNSDMSLPTLATQAPSEPNSQAEEKAFEL</sequence>
<dbReference type="Proteomes" id="UP000054279">
    <property type="component" value="Unassembled WGS sequence"/>
</dbReference>
<dbReference type="AlphaFoldDB" id="A0A0C9UCB9"/>
<dbReference type="OrthoDB" id="2205812at2759"/>
<evidence type="ECO:0000313" key="6">
    <source>
        <dbReference type="EMBL" id="KIJ26782.1"/>
    </source>
</evidence>
<feature type="compositionally biased region" description="Basic residues" evidence="5">
    <location>
        <begin position="1"/>
        <end position="10"/>
    </location>
</feature>
<evidence type="ECO:0000256" key="3">
    <source>
        <dbReference type="ARBA" id="ARBA00022801"/>
    </source>
</evidence>
<evidence type="ECO:0000256" key="5">
    <source>
        <dbReference type="SAM" id="MobiDB-lite"/>
    </source>
</evidence>
<dbReference type="GO" id="GO:0008311">
    <property type="term" value="F:double-stranded DNA 3'-5' DNA exonuclease activity"/>
    <property type="evidence" value="ECO:0007669"/>
    <property type="project" value="TreeGrafter"/>
</dbReference>
<dbReference type="GO" id="GO:0008081">
    <property type="term" value="F:phosphoric diester hydrolase activity"/>
    <property type="evidence" value="ECO:0007669"/>
    <property type="project" value="TreeGrafter"/>
</dbReference>
<organism evidence="6 7">
    <name type="scientific">Sphaerobolus stellatus (strain SS14)</name>
    <dbReference type="NCBI Taxonomy" id="990650"/>
    <lineage>
        <taxon>Eukaryota</taxon>
        <taxon>Fungi</taxon>
        <taxon>Dikarya</taxon>
        <taxon>Basidiomycota</taxon>
        <taxon>Agaricomycotina</taxon>
        <taxon>Agaricomycetes</taxon>
        <taxon>Phallomycetidae</taxon>
        <taxon>Geastrales</taxon>
        <taxon>Sphaerobolaceae</taxon>
        <taxon>Sphaerobolus</taxon>
    </lineage>
</organism>
<dbReference type="InterPro" id="IPR004808">
    <property type="entry name" value="AP_endonuc_1"/>
</dbReference>
<feature type="compositionally biased region" description="Polar residues" evidence="5">
    <location>
        <begin position="789"/>
        <end position="810"/>
    </location>
</feature>
<dbReference type="GO" id="GO:0006284">
    <property type="term" value="P:base-excision repair"/>
    <property type="evidence" value="ECO:0007669"/>
    <property type="project" value="TreeGrafter"/>
</dbReference>
<dbReference type="GO" id="GO:0003906">
    <property type="term" value="F:DNA-(apurinic or apyrimidinic site) endonuclease activity"/>
    <property type="evidence" value="ECO:0007669"/>
    <property type="project" value="TreeGrafter"/>
</dbReference>
<dbReference type="SUPFAM" id="SSF56219">
    <property type="entry name" value="DNase I-like"/>
    <property type="match status" value="1"/>
</dbReference>
<keyword evidence="2" id="KW-0479">Metal-binding</keyword>
<reference evidence="6 7" key="1">
    <citation type="submission" date="2014-06" db="EMBL/GenBank/DDBJ databases">
        <title>Evolutionary Origins and Diversification of the Mycorrhizal Mutualists.</title>
        <authorList>
            <consortium name="DOE Joint Genome Institute"/>
            <consortium name="Mycorrhizal Genomics Consortium"/>
            <person name="Kohler A."/>
            <person name="Kuo A."/>
            <person name="Nagy L.G."/>
            <person name="Floudas D."/>
            <person name="Copeland A."/>
            <person name="Barry K.W."/>
            <person name="Cichocki N."/>
            <person name="Veneault-Fourrey C."/>
            <person name="LaButti K."/>
            <person name="Lindquist E.A."/>
            <person name="Lipzen A."/>
            <person name="Lundell T."/>
            <person name="Morin E."/>
            <person name="Murat C."/>
            <person name="Riley R."/>
            <person name="Ohm R."/>
            <person name="Sun H."/>
            <person name="Tunlid A."/>
            <person name="Henrissat B."/>
            <person name="Grigoriev I.V."/>
            <person name="Hibbett D.S."/>
            <person name="Martin F."/>
        </authorList>
    </citation>
    <scope>NUCLEOTIDE SEQUENCE [LARGE SCALE GENOMIC DNA]</scope>
    <source>
        <strain evidence="6 7">SS14</strain>
    </source>
</reference>
<keyword evidence="3" id="KW-0378">Hydrolase</keyword>
<dbReference type="GO" id="GO:0046872">
    <property type="term" value="F:metal ion binding"/>
    <property type="evidence" value="ECO:0007669"/>
    <property type="project" value="UniProtKB-KW"/>
</dbReference>
<feature type="region of interest" description="Disordered" evidence="5">
    <location>
        <begin position="77"/>
        <end position="114"/>
    </location>
</feature>
<protein>
    <recommendedName>
        <fullName evidence="8">Endonuclease/exonuclease/phosphatase domain-containing protein</fullName>
    </recommendedName>
</protein>
<keyword evidence="4" id="KW-0460">Magnesium</keyword>
<feature type="region of interest" description="Disordered" evidence="5">
    <location>
        <begin position="770"/>
        <end position="818"/>
    </location>
</feature>
<proteinExistence type="predicted"/>
<evidence type="ECO:0000256" key="2">
    <source>
        <dbReference type="ARBA" id="ARBA00022723"/>
    </source>
</evidence>
<gene>
    <name evidence="6" type="ORF">M422DRAFT_272124</name>
</gene>
<keyword evidence="7" id="KW-1185">Reference proteome</keyword>
<dbReference type="InterPro" id="IPR036691">
    <property type="entry name" value="Endo/exonu/phosph_ase_sf"/>
</dbReference>
<feature type="region of interest" description="Disordered" evidence="5">
    <location>
        <begin position="1"/>
        <end position="43"/>
    </location>
</feature>
<dbReference type="Gene3D" id="3.60.10.10">
    <property type="entry name" value="Endonuclease/exonuclease/phosphatase"/>
    <property type="match status" value="1"/>
</dbReference>
<dbReference type="HOGENOM" id="CLU_345509_0_0_1"/>
<evidence type="ECO:0000256" key="4">
    <source>
        <dbReference type="ARBA" id="ARBA00022842"/>
    </source>
</evidence>
<name>A0A0C9UCB9_SPHS4</name>
<dbReference type="GO" id="GO:0005634">
    <property type="term" value="C:nucleus"/>
    <property type="evidence" value="ECO:0007669"/>
    <property type="project" value="TreeGrafter"/>
</dbReference>
<accession>A0A0C9UCB9</accession>
<evidence type="ECO:0008006" key="8">
    <source>
        <dbReference type="Google" id="ProtNLM"/>
    </source>
</evidence>
<comment type="cofactor">
    <cofactor evidence="1">
        <name>Mg(2+)</name>
        <dbReference type="ChEBI" id="CHEBI:18420"/>
    </cofactor>
</comment>
<dbReference type="PANTHER" id="PTHR22748:SF6">
    <property type="entry name" value="DNA-(APURINIC OR APYRIMIDINIC SITE) ENDONUCLEASE"/>
    <property type="match status" value="1"/>
</dbReference>
<evidence type="ECO:0000313" key="7">
    <source>
        <dbReference type="Proteomes" id="UP000054279"/>
    </source>
</evidence>
<dbReference type="EMBL" id="KN837357">
    <property type="protein sequence ID" value="KIJ26782.1"/>
    <property type="molecule type" value="Genomic_DNA"/>
</dbReference>
<dbReference type="PANTHER" id="PTHR22748">
    <property type="entry name" value="AP ENDONUCLEASE"/>
    <property type="match status" value="1"/>
</dbReference>